<evidence type="ECO:0000313" key="6">
    <source>
        <dbReference type="Proteomes" id="UP000008782"/>
    </source>
</evidence>
<dbReference type="EMBL" id="GG697452">
    <property type="protein sequence ID" value="EFQ36638.1"/>
    <property type="molecule type" value="Genomic_DNA"/>
</dbReference>
<evidence type="ECO:0000313" key="5">
    <source>
        <dbReference type="EMBL" id="EFQ36638.1"/>
    </source>
</evidence>
<evidence type="ECO:0000256" key="1">
    <source>
        <dbReference type="ARBA" id="ARBA00022723"/>
    </source>
</evidence>
<sequence>MPNKKPKSNKKARSIKGWSLYSALHNDVLQLLQEDNLTFKFHNDDNDDNSRRDYDTNIMGQFACRNHACHANGWASKRIPVTIRMYDGQRYNARVYHQRCRQCNSLSRPTLDSSYAERVAYRLKVWCGIPMQPPNFVRKPAKKPHASELCEGCKAGHCREG</sequence>
<dbReference type="SMART" id="SM01328">
    <property type="entry name" value="zf-3CxxC"/>
    <property type="match status" value="1"/>
</dbReference>
<organism evidence="6">
    <name type="scientific">Colletotrichum graminicola (strain M1.001 / M2 / FGSC 10212)</name>
    <name type="common">Maize anthracnose fungus</name>
    <name type="synonym">Glomerella graminicola</name>
    <dbReference type="NCBI Taxonomy" id="645133"/>
    <lineage>
        <taxon>Eukaryota</taxon>
        <taxon>Fungi</taxon>
        <taxon>Dikarya</taxon>
        <taxon>Ascomycota</taxon>
        <taxon>Pezizomycotina</taxon>
        <taxon>Sordariomycetes</taxon>
        <taxon>Hypocreomycetidae</taxon>
        <taxon>Glomerellales</taxon>
        <taxon>Glomerellaceae</taxon>
        <taxon>Colletotrichum</taxon>
        <taxon>Colletotrichum graminicola species complex</taxon>
    </lineage>
</organism>
<evidence type="ECO:0000256" key="3">
    <source>
        <dbReference type="ARBA" id="ARBA00022833"/>
    </source>
</evidence>
<evidence type="ECO:0000256" key="2">
    <source>
        <dbReference type="ARBA" id="ARBA00022771"/>
    </source>
</evidence>
<dbReference type="GO" id="GO:0008270">
    <property type="term" value="F:zinc ion binding"/>
    <property type="evidence" value="ECO:0007669"/>
    <property type="project" value="UniProtKB-KW"/>
</dbReference>
<keyword evidence="2" id="KW-0863">Zinc-finger</keyword>
<dbReference type="Pfam" id="PF13695">
    <property type="entry name" value="Zn_ribbon_3CxxC"/>
    <property type="match status" value="1"/>
</dbReference>
<feature type="domain" description="3CxxC-type" evidence="4">
    <location>
        <begin position="57"/>
        <end position="156"/>
    </location>
</feature>
<evidence type="ECO:0000259" key="4">
    <source>
        <dbReference type="SMART" id="SM01328"/>
    </source>
</evidence>
<dbReference type="STRING" id="645133.E3R0K0"/>
<keyword evidence="3" id="KW-0862">Zinc</keyword>
<accession>E3R0K0</accession>
<gene>
    <name evidence="5" type="ORF">GLRG_11783</name>
</gene>
<dbReference type="GeneID" id="24417147"/>
<dbReference type="Proteomes" id="UP000008782">
    <property type="component" value="Unassembled WGS sequence"/>
</dbReference>
<dbReference type="RefSeq" id="XP_008100658.1">
    <property type="nucleotide sequence ID" value="XM_008102467.1"/>
</dbReference>
<dbReference type="VEuPathDB" id="FungiDB:GLRG_11783"/>
<dbReference type="eggNOG" id="ENOG502SPG4">
    <property type="taxonomic scope" value="Eukaryota"/>
</dbReference>
<keyword evidence="6" id="KW-1185">Reference proteome</keyword>
<keyword evidence="1" id="KW-0479">Metal-binding</keyword>
<reference evidence="6" key="1">
    <citation type="journal article" date="2012" name="Nat. Genet.">
        <title>Lifestyle transitions in plant pathogenic Colletotrichum fungi deciphered by genome and transcriptome analyses.</title>
        <authorList>
            <person name="O'Connell R.J."/>
            <person name="Thon M.R."/>
            <person name="Hacquard S."/>
            <person name="Amyotte S.G."/>
            <person name="Kleemann J."/>
            <person name="Torres M.F."/>
            <person name="Damm U."/>
            <person name="Buiate E.A."/>
            <person name="Epstein L."/>
            <person name="Alkan N."/>
            <person name="Altmueller J."/>
            <person name="Alvarado-Balderrama L."/>
            <person name="Bauser C.A."/>
            <person name="Becker C."/>
            <person name="Birren B.W."/>
            <person name="Chen Z."/>
            <person name="Choi J."/>
            <person name="Crouch J.A."/>
            <person name="Duvick J.P."/>
            <person name="Farman M.A."/>
            <person name="Gan P."/>
            <person name="Heiman D."/>
            <person name="Henrissat B."/>
            <person name="Howard R.J."/>
            <person name="Kabbage M."/>
            <person name="Koch C."/>
            <person name="Kracher B."/>
            <person name="Kubo Y."/>
            <person name="Law A.D."/>
            <person name="Lebrun M.-H."/>
            <person name="Lee Y.-H."/>
            <person name="Miyara I."/>
            <person name="Moore N."/>
            <person name="Neumann U."/>
            <person name="Nordstroem K."/>
            <person name="Panaccione D.G."/>
            <person name="Panstruga R."/>
            <person name="Place M."/>
            <person name="Proctor R.H."/>
            <person name="Prusky D."/>
            <person name="Rech G."/>
            <person name="Reinhardt R."/>
            <person name="Rollins J.A."/>
            <person name="Rounsley S."/>
            <person name="Schardl C.L."/>
            <person name="Schwartz D.C."/>
            <person name="Shenoy N."/>
            <person name="Shirasu K."/>
            <person name="Sikhakolli U.R."/>
            <person name="Stueber K."/>
            <person name="Sukno S.A."/>
            <person name="Sweigard J.A."/>
            <person name="Takano Y."/>
            <person name="Takahara H."/>
            <person name="Trail F."/>
            <person name="van der Does H.C."/>
            <person name="Voll L.M."/>
            <person name="Will I."/>
            <person name="Young S."/>
            <person name="Zeng Q."/>
            <person name="Zhang J."/>
            <person name="Zhou S."/>
            <person name="Dickman M.B."/>
            <person name="Schulze-Lefert P."/>
            <person name="Ver Loren van Themaat E."/>
            <person name="Ma L.-J."/>
            <person name="Vaillancourt L.J."/>
        </authorList>
    </citation>
    <scope>NUCLEOTIDE SEQUENCE [LARGE SCALE GENOMIC DNA]</scope>
    <source>
        <strain evidence="6">M1.001 / M2 / FGSC 10212</strain>
    </source>
</reference>
<dbReference type="AlphaFoldDB" id="E3R0K0"/>
<dbReference type="OrthoDB" id="8121437at2759"/>
<dbReference type="InterPro" id="IPR027377">
    <property type="entry name" value="ZAR1/RTP1-5-like_Znf-3CxxC"/>
</dbReference>
<name>E3R0K0_COLGM</name>
<dbReference type="HOGENOM" id="CLU_089692_1_0_1"/>
<proteinExistence type="predicted"/>
<protein>
    <recommendedName>
        <fullName evidence="4">3CxxC-type domain-containing protein</fullName>
    </recommendedName>
</protein>